<evidence type="ECO:0000256" key="7">
    <source>
        <dbReference type="ARBA" id="ARBA00022490"/>
    </source>
</evidence>
<name>A0A4T0HNI6_WALIC</name>
<protein>
    <recommendedName>
        <fullName evidence="5">DASH complex subunit DAM1</fullName>
    </recommendedName>
    <alternativeName>
        <fullName evidence="14">Outer kinetochore protein DAM1</fullName>
    </alternativeName>
</protein>
<evidence type="ECO:0000313" key="18">
    <source>
        <dbReference type="Proteomes" id="UP000306954"/>
    </source>
</evidence>
<evidence type="ECO:0000313" key="16">
    <source>
        <dbReference type="EMBL" id="TIB14600.1"/>
    </source>
</evidence>
<evidence type="ECO:0000256" key="8">
    <source>
        <dbReference type="ARBA" id="ARBA00022701"/>
    </source>
</evidence>
<evidence type="ECO:0000313" key="19">
    <source>
        <dbReference type="Proteomes" id="UP000310689"/>
    </source>
</evidence>
<evidence type="ECO:0000256" key="12">
    <source>
        <dbReference type="ARBA" id="ARBA00023242"/>
    </source>
</evidence>
<dbReference type="GO" id="GO:0044732">
    <property type="term" value="C:mitotic spindle pole body"/>
    <property type="evidence" value="ECO:0007669"/>
    <property type="project" value="TreeGrafter"/>
</dbReference>
<dbReference type="EMBL" id="SPOI01000011">
    <property type="protein sequence ID" value="TIB42152.1"/>
    <property type="molecule type" value="Genomic_DNA"/>
</dbReference>
<evidence type="ECO:0000313" key="17">
    <source>
        <dbReference type="EMBL" id="TIB42152.1"/>
    </source>
</evidence>
<evidence type="ECO:0000256" key="4">
    <source>
        <dbReference type="ARBA" id="ARBA00010073"/>
    </source>
</evidence>
<keyword evidence="10" id="KW-0995">Kinetochore</keyword>
<evidence type="ECO:0000256" key="9">
    <source>
        <dbReference type="ARBA" id="ARBA00022829"/>
    </source>
</evidence>
<feature type="compositionally biased region" description="Polar residues" evidence="15">
    <location>
        <begin position="122"/>
        <end position="140"/>
    </location>
</feature>
<keyword evidence="6" id="KW-0158">Chromosome</keyword>
<evidence type="ECO:0000256" key="10">
    <source>
        <dbReference type="ARBA" id="ARBA00022838"/>
    </source>
</evidence>
<dbReference type="PANTHER" id="PTHR28113:SF1">
    <property type="entry name" value="DASH COMPLEX SUBUNIT DAM1"/>
    <property type="match status" value="1"/>
</dbReference>
<keyword evidence="7" id="KW-0963">Cytoplasm</keyword>
<dbReference type="Pfam" id="PF08653">
    <property type="entry name" value="DASH_Dam1"/>
    <property type="match status" value="1"/>
</dbReference>
<dbReference type="PANTHER" id="PTHR28113">
    <property type="entry name" value="DASH COMPLEX SUBUNIT DAM1"/>
    <property type="match status" value="1"/>
</dbReference>
<evidence type="ECO:0000256" key="6">
    <source>
        <dbReference type="ARBA" id="ARBA00022454"/>
    </source>
</evidence>
<dbReference type="Proteomes" id="UP000310689">
    <property type="component" value="Unassembled WGS sequence"/>
</dbReference>
<comment type="caution">
    <text evidence="17">The sequence shown here is derived from an EMBL/GenBank/DDBJ whole genome shotgun (WGS) entry which is preliminary data.</text>
</comment>
<reference evidence="18 19" key="1">
    <citation type="submission" date="2019-03" db="EMBL/GenBank/DDBJ databases">
        <title>Sequencing 23 genomes of Wallemia ichthyophaga.</title>
        <authorList>
            <person name="Gostincar C."/>
        </authorList>
    </citation>
    <scope>NUCLEOTIDE SEQUENCE [LARGE SCALE GENOMIC DNA]</scope>
    <source>
        <strain evidence="17 19">EXF-6200</strain>
        <strain evidence="16 18">EXF-8621</strain>
    </source>
</reference>
<evidence type="ECO:0000256" key="2">
    <source>
        <dbReference type="ARBA" id="ARBA00004186"/>
    </source>
</evidence>
<evidence type="ECO:0000256" key="11">
    <source>
        <dbReference type="ARBA" id="ARBA00023212"/>
    </source>
</evidence>
<evidence type="ECO:0000256" key="5">
    <source>
        <dbReference type="ARBA" id="ARBA00020497"/>
    </source>
</evidence>
<proteinExistence type="inferred from homology"/>
<keyword evidence="9" id="KW-0159">Chromosome partition</keyword>
<evidence type="ECO:0000256" key="3">
    <source>
        <dbReference type="ARBA" id="ARBA00004629"/>
    </source>
</evidence>
<feature type="region of interest" description="Disordered" evidence="15">
    <location>
        <begin position="105"/>
        <end position="160"/>
    </location>
</feature>
<gene>
    <name evidence="17" type="ORF">E3P86_00485</name>
    <name evidence="16" type="ORF">E3P90_01208</name>
</gene>
<evidence type="ECO:0000256" key="14">
    <source>
        <dbReference type="ARBA" id="ARBA00030453"/>
    </source>
</evidence>
<comment type="subcellular location">
    <subcellularLocation>
        <location evidence="3">Chromosome</location>
        <location evidence="3">Centromere</location>
        <location evidence="3">Kinetochore</location>
    </subcellularLocation>
    <subcellularLocation>
        <location evidence="2">Cytoplasm</location>
        <location evidence="2">Cytoskeleton</location>
        <location evidence="2">Spindle</location>
    </subcellularLocation>
    <subcellularLocation>
        <location evidence="1">Nucleus</location>
    </subcellularLocation>
</comment>
<dbReference type="OMA" id="YGLKMNA"/>
<dbReference type="Proteomes" id="UP000306954">
    <property type="component" value="Unassembled WGS sequence"/>
</dbReference>
<evidence type="ECO:0000256" key="13">
    <source>
        <dbReference type="ARBA" id="ARBA00023328"/>
    </source>
</evidence>
<dbReference type="GO" id="GO:0042729">
    <property type="term" value="C:DASH complex"/>
    <property type="evidence" value="ECO:0007669"/>
    <property type="project" value="InterPro"/>
</dbReference>
<dbReference type="GO" id="GO:1990758">
    <property type="term" value="P:mitotic sister chromatid biorientation"/>
    <property type="evidence" value="ECO:0007669"/>
    <property type="project" value="TreeGrafter"/>
</dbReference>
<keyword evidence="8" id="KW-0493">Microtubule</keyword>
<dbReference type="GO" id="GO:1990537">
    <property type="term" value="C:mitotic spindle polar microtubule"/>
    <property type="evidence" value="ECO:0007669"/>
    <property type="project" value="TreeGrafter"/>
</dbReference>
<feature type="region of interest" description="Disordered" evidence="15">
    <location>
        <begin position="1"/>
        <end position="28"/>
    </location>
</feature>
<feature type="compositionally biased region" description="Polar residues" evidence="15">
    <location>
        <begin position="17"/>
        <end position="27"/>
    </location>
</feature>
<keyword evidence="12" id="KW-0539">Nucleus</keyword>
<accession>A0A4T0HNI6</accession>
<evidence type="ECO:0000256" key="1">
    <source>
        <dbReference type="ARBA" id="ARBA00004123"/>
    </source>
</evidence>
<keyword evidence="13" id="KW-0137">Centromere</keyword>
<dbReference type="AlphaFoldDB" id="A0A4T0HNI6"/>
<dbReference type="EMBL" id="SPOF01000010">
    <property type="protein sequence ID" value="TIB14600.1"/>
    <property type="molecule type" value="Genomic_DNA"/>
</dbReference>
<dbReference type="InterPro" id="IPR013962">
    <property type="entry name" value="DASH_Dam1"/>
</dbReference>
<evidence type="ECO:0000256" key="15">
    <source>
        <dbReference type="SAM" id="MobiDB-lite"/>
    </source>
</evidence>
<organism evidence="17 19">
    <name type="scientific">Wallemia ichthyophaga</name>
    <dbReference type="NCBI Taxonomy" id="245174"/>
    <lineage>
        <taxon>Eukaryota</taxon>
        <taxon>Fungi</taxon>
        <taxon>Dikarya</taxon>
        <taxon>Basidiomycota</taxon>
        <taxon>Wallemiomycotina</taxon>
        <taxon>Wallemiomycetes</taxon>
        <taxon>Wallemiales</taxon>
        <taxon>Wallemiaceae</taxon>
        <taxon>Wallemia</taxon>
    </lineage>
</organism>
<keyword evidence="11" id="KW-0206">Cytoskeleton</keyword>
<sequence length="264" mass="29381">MSIKTPLRRVSSGALKHSNNSSSLNITSKDHHPLEFLTPALTDLSDELDGIISSTQQLVELDDALSQFNHGFGSLLWSLKLNAYCINWPEAPTDESFARVNELTAQLQQSMAPREPREPTPVDTQVVPQESHSNHSNPADETQAHEPEPSPEPLKPKPKVVSVQLRKKREAFVDSVIDSLPLEYRGSQPALRNAMSSVLHALMKHQCTTPQGNGIRTPDIVKHPDLPQAKVNKCLIALVQKKAVVKWTESGVAYYRLQLETPRR</sequence>
<comment type="similarity">
    <text evidence="4">Belongs to the DASH complex DAM1 family.</text>
</comment>